<feature type="region of interest" description="Disordered" evidence="9">
    <location>
        <begin position="385"/>
        <end position="424"/>
    </location>
</feature>
<keyword evidence="3" id="KW-0677">Repeat</keyword>
<dbReference type="PANTHER" id="PTHR12064">
    <property type="entry name" value="METAL TRANSPORTER CNNM"/>
    <property type="match status" value="1"/>
</dbReference>
<evidence type="ECO:0000256" key="2">
    <source>
        <dbReference type="ARBA" id="ARBA00022692"/>
    </source>
</evidence>
<feature type="compositionally biased region" description="Polar residues" evidence="9">
    <location>
        <begin position="408"/>
        <end position="423"/>
    </location>
</feature>
<evidence type="ECO:0000256" key="4">
    <source>
        <dbReference type="ARBA" id="ARBA00022989"/>
    </source>
</evidence>
<sequence>MIRVLSVVGYSEVEDQILTSPTDFWVFIVICLVLVSFAGIASGLALGLLSFSQIDLEVLIKSGQPQDQKNAAKILPLVKNEHLLLCTLLIGKSLAMEALPIFLDSILPVWAAILVSVTLVLAFAEIIPQAVCSRYGLSLGAKMSHLVRLLLVVFLPLSYPFSKLLDCLLGKGHSALLRRAELKTLVDLHANEAGKGGELSHHETTIIGGALDLTLKTAKDAMTPISETFSLDINSKLDMHTLGLIMSKGHSRIPIYSGSRTNIIGLILVKNLIFSRPEDETPIKYLTIRRIPRVYDCWPLYDILHQFQKGHSHMVAVVKSKKDVKGEKENKDCKPSFLETETNSRLHSTLAESKGLNSRNDQNYGLSFSMDTSSIYSSETEYCSSTSKHVMEQDEESQTQSNRHKQGQGRNTSSENLESLQSSTDEEVIGIITMEDVMEELLQVSSYSDHVTYENFNLIHQFKEDILDETDNYVDVHNKIKINLLPYSRRSSPSKSPRKSASHIYWRTPESSPLSSYSTPILRSPTSPYIQLPIFIRPPLYASPQNQY</sequence>
<evidence type="ECO:0000259" key="11">
    <source>
        <dbReference type="PROSITE" id="PS51846"/>
    </source>
</evidence>
<protein>
    <submittedName>
        <fullName evidence="12">CBS domain-containing protein with DUF21</fullName>
    </submittedName>
</protein>
<dbReference type="PROSITE" id="PS51846">
    <property type="entry name" value="CNNM"/>
    <property type="match status" value="1"/>
</dbReference>
<evidence type="ECO:0000256" key="8">
    <source>
        <dbReference type="PROSITE-ProRule" id="PRU01193"/>
    </source>
</evidence>
<dbReference type="GO" id="GO:0016020">
    <property type="term" value="C:membrane"/>
    <property type="evidence" value="ECO:0007669"/>
    <property type="project" value="UniProtKB-SubCell"/>
</dbReference>
<feature type="transmembrane region" description="Helical" evidence="10">
    <location>
        <begin position="139"/>
        <end position="159"/>
    </location>
</feature>
<dbReference type="Pfam" id="PF01595">
    <property type="entry name" value="CNNM"/>
    <property type="match status" value="1"/>
</dbReference>
<evidence type="ECO:0000256" key="5">
    <source>
        <dbReference type="ARBA" id="ARBA00023122"/>
    </source>
</evidence>
<evidence type="ECO:0000256" key="1">
    <source>
        <dbReference type="ARBA" id="ARBA00004141"/>
    </source>
</evidence>
<dbReference type="PANTHER" id="PTHR12064:SF72">
    <property type="entry name" value="CBS DOMAIN PROTEIN"/>
    <property type="match status" value="1"/>
</dbReference>
<dbReference type="EMBL" id="AP019298">
    <property type="protein sequence ID" value="BBG98329.1"/>
    <property type="molecule type" value="Genomic_DNA"/>
</dbReference>
<keyword evidence="2 8" id="KW-0812">Transmembrane</keyword>
<evidence type="ECO:0000256" key="7">
    <source>
        <dbReference type="ARBA" id="ARBA00023180"/>
    </source>
</evidence>
<dbReference type="AlphaFoldDB" id="A0A4Y1R2I4"/>
<evidence type="ECO:0000256" key="3">
    <source>
        <dbReference type="ARBA" id="ARBA00022737"/>
    </source>
</evidence>
<keyword evidence="6 8" id="KW-0472">Membrane</keyword>
<evidence type="ECO:0000256" key="6">
    <source>
        <dbReference type="ARBA" id="ARBA00023136"/>
    </source>
</evidence>
<accession>A0A4Y1R2I4</accession>
<dbReference type="InterPro" id="IPR046342">
    <property type="entry name" value="CBS_dom_sf"/>
</dbReference>
<name>A0A4Y1R2I4_PRUDU</name>
<dbReference type="GO" id="GO:0030026">
    <property type="term" value="P:intracellular manganese ion homeostasis"/>
    <property type="evidence" value="ECO:0007669"/>
    <property type="project" value="TreeGrafter"/>
</dbReference>
<organism evidence="12">
    <name type="scientific">Prunus dulcis</name>
    <name type="common">Almond</name>
    <name type="synonym">Amygdalus dulcis</name>
    <dbReference type="NCBI Taxonomy" id="3755"/>
    <lineage>
        <taxon>Eukaryota</taxon>
        <taxon>Viridiplantae</taxon>
        <taxon>Streptophyta</taxon>
        <taxon>Embryophyta</taxon>
        <taxon>Tracheophyta</taxon>
        <taxon>Spermatophyta</taxon>
        <taxon>Magnoliopsida</taxon>
        <taxon>eudicotyledons</taxon>
        <taxon>Gunneridae</taxon>
        <taxon>Pentapetalae</taxon>
        <taxon>rosids</taxon>
        <taxon>fabids</taxon>
        <taxon>Rosales</taxon>
        <taxon>Rosaceae</taxon>
        <taxon>Amygdaloideae</taxon>
        <taxon>Amygdaleae</taxon>
        <taxon>Prunus</taxon>
    </lineage>
</organism>
<keyword evidence="7" id="KW-0325">Glycoprotein</keyword>
<gene>
    <name evidence="12" type="ORF">Prudu_007703</name>
</gene>
<feature type="domain" description="CNNM transmembrane" evidence="11">
    <location>
        <begin position="20"/>
        <end position="203"/>
    </location>
</feature>
<dbReference type="CDD" id="cd04590">
    <property type="entry name" value="CBS_pair_CorC_HlyC_assoc"/>
    <property type="match status" value="1"/>
</dbReference>
<dbReference type="GO" id="GO:0005737">
    <property type="term" value="C:cytoplasm"/>
    <property type="evidence" value="ECO:0007669"/>
    <property type="project" value="TreeGrafter"/>
</dbReference>
<proteinExistence type="predicted"/>
<evidence type="ECO:0000313" key="12">
    <source>
        <dbReference type="EMBL" id="BBG98329.1"/>
    </source>
</evidence>
<evidence type="ECO:0000256" key="9">
    <source>
        <dbReference type="SAM" id="MobiDB-lite"/>
    </source>
</evidence>
<dbReference type="InterPro" id="IPR002550">
    <property type="entry name" value="CNNM"/>
</dbReference>
<evidence type="ECO:0000256" key="10">
    <source>
        <dbReference type="SAM" id="Phobius"/>
    </source>
</evidence>
<comment type="subcellular location">
    <subcellularLocation>
        <location evidence="1">Membrane</location>
        <topology evidence="1">Multi-pass membrane protein</topology>
    </subcellularLocation>
</comment>
<reference evidence="12" key="1">
    <citation type="journal article" date="2019" name="Science">
        <title>Mutation of a bHLH transcription factor allowed almond domestication.</title>
        <authorList>
            <person name="Sanchez-Perez R."/>
            <person name="Pavan S."/>
            <person name="Mazzeo R."/>
            <person name="Moldovan C."/>
            <person name="Aiese Cigliano R."/>
            <person name="Del Cueto J."/>
            <person name="Ricciardi F."/>
            <person name="Lotti C."/>
            <person name="Ricciardi L."/>
            <person name="Dicenta F."/>
            <person name="Lopez-Marques R.L."/>
            <person name="Lindberg Moller B."/>
        </authorList>
    </citation>
    <scope>NUCLEOTIDE SEQUENCE</scope>
</reference>
<feature type="transmembrane region" description="Helical" evidence="10">
    <location>
        <begin position="109"/>
        <end position="127"/>
    </location>
</feature>
<feature type="transmembrane region" description="Helical" evidence="10">
    <location>
        <begin position="24"/>
        <end position="51"/>
    </location>
</feature>
<dbReference type="Gene3D" id="3.10.580.10">
    <property type="entry name" value="CBS-domain"/>
    <property type="match status" value="1"/>
</dbReference>
<dbReference type="InterPro" id="IPR044751">
    <property type="entry name" value="Ion_transp-like_CBS"/>
</dbReference>
<keyword evidence="5" id="KW-0129">CBS domain</keyword>
<dbReference type="InterPro" id="IPR045095">
    <property type="entry name" value="ACDP"/>
</dbReference>
<dbReference type="GO" id="GO:0010960">
    <property type="term" value="P:magnesium ion homeostasis"/>
    <property type="evidence" value="ECO:0007669"/>
    <property type="project" value="InterPro"/>
</dbReference>
<keyword evidence="4 8" id="KW-1133">Transmembrane helix</keyword>
<dbReference type="FunFam" id="3.10.580.10:FF:000015">
    <property type="entry name" value="DUF21 domain-containing protein"/>
    <property type="match status" value="1"/>
</dbReference>
<dbReference type="SUPFAM" id="SSF54631">
    <property type="entry name" value="CBS-domain pair"/>
    <property type="match status" value="1"/>
</dbReference>